<feature type="chain" id="PRO_5005545402" description="Opaque-phase-specific protein OP4" evidence="1">
    <location>
        <begin position="21"/>
        <end position="336"/>
    </location>
</feature>
<protein>
    <recommendedName>
        <fullName evidence="4">Opaque-phase-specific protein OP4</fullName>
    </recommendedName>
</protein>
<organism evidence="2 3">
    <name type="scientific">Candidozyma auris</name>
    <name type="common">Yeast</name>
    <name type="synonym">Candida auris</name>
    <dbReference type="NCBI Taxonomy" id="498019"/>
    <lineage>
        <taxon>Eukaryota</taxon>
        <taxon>Fungi</taxon>
        <taxon>Dikarya</taxon>
        <taxon>Ascomycota</taxon>
        <taxon>Saccharomycotina</taxon>
        <taxon>Pichiomycetes</taxon>
        <taxon>Metschnikowiaceae</taxon>
        <taxon>Candidozyma</taxon>
    </lineage>
</organism>
<keyword evidence="1" id="KW-0732">Signal</keyword>
<dbReference type="VEuPathDB" id="FungiDB:CJJ09_005273"/>
<dbReference type="EMBL" id="LGST01000027">
    <property type="protein sequence ID" value="KND99050.1"/>
    <property type="molecule type" value="Genomic_DNA"/>
</dbReference>
<reference evidence="3" key="1">
    <citation type="journal article" date="2015" name="BMC Genomics">
        <title>Draft genome of a commonly misdiagnosed multidrug resistant pathogen Candida auris.</title>
        <authorList>
            <person name="Chatterjee S."/>
            <person name="Alampalli S.V."/>
            <person name="Nageshan R.K."/>
            <person name="Chettiar S.T."/>
            <person name="Joshi S."/>
            <person name="Tatu U.S."/>
        </authorList>
    </citation>
    <scope>NUCLEOTIDE SEQUENCE [LARGE SCALE GENOMIC DNA]</scope>
    <source>
        <strain evidence="3">6684</strain>
    </source>
</reference>
<proteinExistence type="predicted"/>
<evidence type="ECO:0000313" key="3">
    <source>
        <dbReference type="Proteomes" id="UP000037122"/>
    </source>
</evidence>
<accession>A0A0L0NZC6</accession>
<evidence type="ECO:0008006" key="4">
    <source>
        <dbReference type="Google" id="ProtNLM"/>
    </source>
</evidence>
<dbReference type="Proteomes" id="UP000037122">
    <property type="component" value="Unassembled WGS sequence"/>
</dbReference>
<dbReference type="VEuPathDB" id="FungiDB:CJI97_004211"/>
<feature type="signal peptide" evidence="1">
    <location>
        <begin position="1"/>
        <end position="20"/>
    </location>
</feature>
<evidence type="ECO:0000313" key="2">
    <source>
        <dbReference type="EMBL" id="KND99050.1"/>
    </source>
</evidence>
<dbReference type="VEuPathDB" id="FungiDB:QG37_04113"/>
<dbReference type="VEuPathDB" id="FungiDB:B9J08_004148"/>
<dbReference type="VEuPathDB" id="FungiDB:CJI96_0005176"/>
<name>A0A0L0NZC6_CANAR</name>
<gene>
    <name evidence="2" type="ORF">QG37_04113</name>
</gene>
<dbReference type="AlphaFoldDB" id="A0A0L0NZC6"/>
<sequence>MKYTTPTLLAILASASFASAAPTAVNFESQTTTLVKKDEVANALSILDEIASLNQKRDLIEDEGELHELSKRADNLLGQLLSALSSSGIIGDVWNILTTDQQLKSVLGDLIKSAVQGAITHGPALIKAVWQSGLLQKVFSDIWNSPELKSALFNVAKAIFSSGLNLLKAFLANRNNNNNGQQKREAEAAAIEEFNFNPDMYYDKRDLLDVAQTVVTAIKNTGIVQNLVKKALADPQASISFLTNALKNGVVVAKDIYNWSKDNGLLQSGLDFIKKNGPTFAKDIANFLGGKIANGEASVKDIDDADAGTSSGTSTASTKKLKRDFGPTTLVQKRLY</sequence>
<comment type="caution">
    <text evidence="2">The sequence shown here is derived from an EMBL/GenBank/DDBJ whole genome shotgun (WGS) entry which is preliminary data.</text>
</comment>
<dbReference type="VEuPathDB" id="FungiDB:CJJ07_002443"/>
<evidence type="ECO:0000256" key="1">
    <source>
        <dbReference type="SAM" id="SignalP"/>
    </source>
</evidence>